<dbReference type="InterPro" id="IPR013154">
    <property type="entry name" value="ADH-like_N"/>
</dbReference>
<dbReference type="SUPFAM" id="SSF50129">
    <property type="entry name" value="GroES-like"/>
    <property type="match status" value="1"/>
</dbReference>
<comment type="caution">
    <text evidence="7">The sequence shown here is derived from an EMBL/GenBank/DDBJ whole genome shotgun (WGS) entry which is preliminary data.</text>
</comment>
<comment type="cofactor">
    <cofactor evidence="1 5">
        <name>Zn(2+)</name>
        <dbReference type="ChEBI" id="CHEBI:29105"/>
    </cofactor>
</comment>
<dbReference type="AlphaFoldDB" id="A0A328V9U1"/>
<dbReference type="InterPro" id="IPR036291">
    <property type="entry name" value="NAD(P)-bd_dom_sf"/>
</dbReference>
<dbReference type="SMART" id="SM00829">
    <property type="entry name" value="PKS_ER"/>
    <property type="match status" value="1"/>
</dbReference>
<dbReference type="GO" id="GO:0016491">
    <property type="term" value="F:oxidoreductase activity"/>
    <property type="evidence" value="ECO:0007669"/>
    <property type="project" value="UniProtKB-KW"/>
</dbReference>
<dbReference type="SUPFAM" id="SSF51735">
    <property type="entry name" value="NAD(P)-binding Rossmann-fold domains"/>
    <property type="match status" value="1"/>
</dbReference>
<protein>
    <submittedName>
        <fullName evidence="7">IMP dehydrogenase</fullName>
    </submittedName>
</protein>
<dbReference type="InterPro" id="IPR013149">
    <property type="entry name" value="ADH-like_C"/>
</dbReference>
<evidence type="ECO:0000313" key="7">
    <source>
        <dbReference type="EMBL" id="RAQ94328.1"/>
    </source>
</evidence>
<proteinExistence type="inferred from homology"/>
<organism evidence="7 8">
    <name type="scientific">Thermogemmatispora tikiterensis</name>
    <dbReference type="NCBI Taxonomy" id="1825093"/>
    <lineage>
        <taxon>Bacteria</taxon>
        <taxon>Bacillati</taxon>
        <taxon>Chloroflexota</taxon>
        <taxon>Ktedonobacteria</taxon>
        <taxon>Thermogemmatisporales</taxon>
        <taxon>Thermogemmatisporaceae</taxon>
        <taxon>Thermogemmatispora</taxon>
    </lineage>
</organism>
<dbReference type="PANTHER" id="PTHR42813:SF2">
    <property type="entry name" value="DEHYDROGENASE, ZINC-CONTAINING, PUTATIVE (AFU_ORTHOLOGUE AFUA_2G02810)-RELATED"/>
    <property type="match status" value="1"/>
</dbReference>
<dbReference type="RefSeq" id="WP_112426136.1">
    <property type="nucleotide sequence ID" value="NZ_MCIF01000002.1"/>
</dbReference>
<dbReference type="GO" id="GO:0008270">
    <property type="term" value="F:zinc ion binding"/>
    <property type="evidence" value="ECO:0007669"/>
    <property type="project" value="InterPro"/>
</dbReference>
<dbReference type="CDD" id="cd08287">
    <property type="entry name" value="FDH_like_ADH3"/>
    <property type="match status" value="1"/>
</dbReference>
<keyword evidence="4" id="KW-0560">Oxidoreductase</keyword>
<evidence type="ECO:0000256" key="3">
    <source>
        <dbReference type="ARBA" id="ARBA00022833"/>
    </source>
</evidence>
<keyword evidence="8" id="KW-1185">Reference proteome</keyword>
<name>A0A328V9U1_9CHLR</name>
<dbReference type="InterPro" id="IPR002328">
    <property type="entry name" value="ADH_Zn_CS"/>
</dbReference>
<evidence type="ECO:0000256" key="1">
    <source>
        <dbReference type="ARBA" id="ARBA00001947"/>
    </source>
</evidence>
<reference evidence="7 8" key="1">
    <citation type="submission" date="2016-08" db="EMBL/GenBank/DDBJ databases">
        <title>Analysis of Carbohydrate Active Enzymes in Thermogemmatispora T81 Reveals Carbohydrate Degradation Ability.</title>
        <authorList>
            <person name="Tomazini A."/>
            <person name="Lal S."/>
            <person name="Stott M."/>
            <person name="Henrissat B."/>
            <person name="Polikarpov I."/>
            <person name="Sparling R."/>
            <person name="Levin D.B."/>
        </authorList>
    </citation>
    <scope>NUCLEOTIDE SEQUENCE [LARGE SCALE GENOMIC DNA]</scope>
    <source>
        <strain evidence="7 8">T81</strain>
    </source>
</reference>
<dbReference type="Proteomes" id="UP000248706">
    <property type="component" value="Unassembled WGS sequence"/>
</dbReference>
<dbReference type="OrthoDB" id="9765861at2"/>
<sequence length="340" mass="35687">MKAAIFRGAGNITVEERPDPVIQEPTDAIVRIVRACVCGSDLWYYRGIAPHPEGSIGHEFIGVVEEVGPEVTTIKRGDFVIAPFAISDGTCPHCRAGFHTACVRGGFFGQGVEGVAGQAELARVPLADGTLVAVPGRQFSDEVLASLLTLTDVMGTGYHAAISAGVKPGQTVAVVGDGAVGLCAVLSARLLGAERVIILSRHPRRQELAREFGATDIVAERGDAAVQAIMRLTDGIGADAVLECVGTNEANQTAFASARPGAIVGRVGLPHEVEIPAETTFYRNIGMRGGPAPDLLEAVLSGKINPGRVFDFTTDLDHTAEAYAAMDQRRAIKSLLIVGR</sequence>
<evidence type="ECO:0000259" key="6">
    <source>
        <dbReference type="SMART" id="SM00829"/>
    </source>
</evidence>
<feature type="domain" description="Enoyl reductase (ER)" evidence="6">
    <location>
        <begin position="8"/>
        <end position="336"/>
    </location>
</feature>
<accession>A0A328V9U1</accession>
<dbReference type="InterPro" id="IPR020843">
    <property type="entry name" value="ER"/>
</dbReference>
<evidence type="ECO:0000256" key="5">
    <source>
        <dbReference type="RuleBase" id="RU361277"/>
    </source>
</evidence>
<evidence type="ECO:0000256" key="4">
    <source>
        <dbReference type="ARBA" id="ARBA00023002"/>
    </source>
</evidence>
<dbReference type="Gene3D" id="3.90.180.10">
    <property type="entry name" value="Medium-chain alcohol dehydrogenases, catalytic domain"/>
    <property type="match status" value="1"/>
</dbReference>
<keyword evidence="2 5" id="KW-0479">Metal-binding</keyword>
<keyword evidence="3 5" id="KW-0862">Zinc</keyword>
<gene>
    <name evidence="7" type="ORF">A4R35_02210</name>
</gene>
<dbReference type="Pfam" id="PF08240">
    <property type="entry name" value="ADH_N"/>
    <property type="match status" value="1"/>
</dbReference>
<comment type="similarity">
    <text evidence="5">Belongs to the zinc-containing alcohol dehydrogenase family.</text>
</comment>
<dbReference type="PROSITE" id="PS00059">
    <property type="entry name" value="ADH_ZINC"/>
    <property type="match status" value="1"/>
</dbReference>
<dbReference type="PANTHER" id="PTHR42813">
    <property type="entry name" value="ZINC-TYPE ALCOHOL DEHYDROGENASE-LIKE"/>
    <property type="match status" value="1"/>
</dbReference>
<dbReference type="EMBL" id="MCIF01000002">
    <property type="protein sequence ID" value="RAQ94328.1"/>
    <property type="molecule type" value="Genomic_DNA"/>
</dbReference>
<dbReference type="Gene3D" id="3.40.50.720">
    <property type="entry name" value="NAD(P)-binding Rossmann-like Domain"/>
    <property type="match status" value="1"/>
</dbReference>
<evidence type="ECO:0000256" key="2">
    <source>
        <dbReference type="ARBA" id="ARBA00022723"/>
    </source>
</evidence>
<dbReference type="Pfam" id="PF00107">
    <property type="entry name" value="ADH_zinc_N"/>
    <property type="match status" value="1"/>
</dbReference>
<evidence type="ECO:0000313" key="8">
    <source>
        <dbReference type="Proteomes" id="UP000248706"/>
    </source>
</evidence>
<dbReference type="InterPro" id="IPR011032">
    <property type="entry name" value="GroES-like_sf"/>
</dbReference>